<evidence type="ECO:0000313" key="2">
    <source>
        <dbReference type="Proteomes" id="UP000054826"/>
    </source>
</evidence>
<sequence length="46" mass="5193">MGICIQIDVGSIYRRHPLSSESALNIKRLFEFTNRQRKAIALAAGF</sequence>
<dbReference type="EMBL" id="JYDV01002888">
    <property type="protein sequence ID" value="KRY97128.1"/>
    <property type="molecule type" value="Genomic_DNA"/>
</dbReference>
<gene>
    <name evidence="1" type="ORF">T4C_1834</name>
</gene>
<comment type="caution">
    <text evidence="1">The sequence shown here is derived from an EMBL/GenBank/DDBJ whole genome shotgun (WGS) entry which is preliminary data.</text>
</comment>
<name>A0A0V1GFS9_TRIPS</name>
<dbReference type="AlphaFoldDB" id="A0A0V1GFS9"/>
<dbReference type="Proteomes" id="UP000054826">
    <property type="component" value="Unassembled WGS sequence"/>
</dbReference>
<organism evidence="1 2">
    <name type="scientific">Trichinella pseudospiralis</name>
    <name type="common">Parasitic roundworm</name>
    <dbReference type="NCBI Taxonomy" id="6337"/>
    <lineage>
        <taxon>Eukaryota</taxon>
        <taxon>Metazoa</taxon>
        <taxon>Ecdysozoa</taxon>
        <taxon>Nematoda</taxon>
        <taxon>Enoplea</taxon>
        <taxon>Dorylaimia</taxon>
        <taxon>Trichinellida</taxon>
        <taxon>Trichinellidae</taxon>
        <taxon>Trichinella</taxon>
    </lineage>
</organism>
<evidence type="ECO:0000313" key="1">
    <source>
        <dbReference type="EMBL" id="KRY97128.1"/>
    </source>
</evidence>
<proteinExistence type="predicted"/>
<protein>
    <submittedName>
        <fullName evidence="1">Uncharacterized protein</fullName>
    </submittedName>
</protein>
<accession>A0A0V1GFS9</accession>
<reference evidence="1 2" key="1">
    <citation type="submission" date="2015-01" db="EMBL/GenBank/DDBJ databases">
        <title>Evolution of Trichinella species and genotypes.</title>
        <authorList>
            <person name="Korhonen P.K."/>
            <person name="Edoardo P."/>
            <person name="Giuseppe L.R."/>
            <person name="Gasser R.B."/>
        </authorList>
    </citation>
    <scope>NUCLEOTIDE SEQUENCE [LARGE SCALE GENOMIC DNA]</scope>
    <source>
        <strain evidence="1">ISS176</strain>
    </source>
</reference>